<feature type="domain" description="C-type lysozyme inhibitor" evidence="6">
    <location>
        <begin position="32"/>
        <end position="97"/>
    </location>
</feature>
<evidence type="ECO:0000256" key="4">
    <source>
        <dbReference type="ARBA" id="ARBA00023288"/>
    </source>
</evidence>
<keyword evidence="1 5" id="KW-0732">Signal</keyword>
<dbReference type="Gene3D" id="2.40.128.200">
    <property type="match status" value="1"/>
</dbReference>
<dbReference type="Proteomes" id="UP000092498">
    <property type="component" value="Chromosome"/>
</dbReference>
<feature type="chain" id="PRO_5008518961" description="C-type lysozyme inhibitor domain-containing protein" evidence="5">
    <location>
        <begin position="23"/>
        <end position="105"/>
    </location>
</feature>
<dbReference type="InParanoid" id="A0A1B1AKK7"/>
<protein>
    <recommendedName>
        <fullName evidence="6">C-type lysozyme inhibitor domain-containing protein</fullName>
    </recommendedName>
</protein>
<sequence>MRAAAILSVLVLLGACQTPCPAPETGPVTTSFRCEDGSLLNVTFTRNPDSARIAQEGYIVVDLPARVSGSGYRYNNNGAEFRGRANSARWTRPGAAETACSEVTE</sequence>
<proteinExistence type="predicted"/>
<keyword evidence="3" id="KW-0564">Palmitate</keyword>
<evidence type="ECO:0000256" key="5">
    <source>
        <dbReference type="SAM" id="SignalP"/>
    </source>
</evidence>
<evidence type="ECO:0000313" key="8">
    <source>
        <dbReference type="Proteomes" id="UP000092498"/>
    </source>
</evidence>
<name>A0A1B1AKK7_9PROT</name>
<dbReference type="KEGG" id="cbot:ATE48_14570"/>
<evidence type="ECO:0000256" key="3">
    <source>
        <dbReference type="ARBA" id="ARBA00023139"/>
    </source>
</evidence>
<dbReference type="SUPFAM" id="SSF141488">
    <property type="entry name" value="YdhA-like"/>
    <property type="match status" value="1"/>
</dbReference>
<reference evidence="7 8" key="1">
    <citation type="submission" date="2015-11" db="EMBL/GenBank/DDBJ databases">
        <title>Whole-Genome Sequence of Candidatus Oderbacter manganicum from the National Park Lower Oder Valley, Germany.</title>
        <authorList>
            <person name="Braun B."/>
            <person name="Liere K."/>
            <person name="Szewzyk U."/>
        </authorList>
    </citation>
    <scope>NUCLEOTIDE SEQUENCE [LARGE SCALE GENOMIC DNA]</scope>
    <source>
        <strain evidence="7 8">OTSz_A_272</strain>
    </source>
</reference>
<dbReference type="InterPro" id="IPR036328">
    <property type="entry name" value="MliC_sf"/>
</dbReference>
<dbReference type="EMBL" id="CP013244">
    <property type="protein sequence ID" value="ANP47050.1"/>
    <property type="molecule type" value="Genomic_DNA"/>
</dbReference>
<feature type="signal peptide" evidence="5">
    <location>
        <begin position="1"/>
        <end position="22"/>
    </location>
</feature>
<evidence type="ECO:0000256" key="2">
    <source>
        <dbReference type="ARBA" id="ARBA00023136"/>
    </source>
</evidence>
<gene>
    <name evidence="7" type="ORF">ATE48_14570</name>
</gene>
<keyword evidence="4" id="KW-0449">Lipoprotein</keyword>
<dbReference type="RefSeq" id="WP_066772704.1">
    <property type="nucleotide sequence ID" value="NZ_CP013244.1"/>
</dbReference>
<evidence type="ECO:0000259" key="6">
    <source>
        <dbReference type="Pfam" id="PF09864"/>
    </source>
</evidence>
<keyword evidence="2" id="KW-0472">Membrane</keyword>
<dbReference type="InterPro" id="IPR018660">
    <property type="entry name" value="MliC"/>
</dbReference>
<keyword evidence="8" id="KW-1185">Reference proteome</keyword>
<dbReference type="PROSITE" id="PS51257">
    <property type="entry name" value="PROKAR_LIPOPROTEIN"/>
    <property type="match status" value="1"/>
</dbReference>
<dbReference type="OrthoDB" id="8480628at2"/>
<accession>A0A1B1AKK7</accession>
<evidence type="ECO:0000313" key="7">
    <source>
        <dbReference type="EMBL" id="ANP47050.1"/>
    </source>
</evidence>
<organism evidence="7 8">
    <name type="scientific">Candidatus Viadribacter manganicus</name>
    <dbReference type="NCBI Taxonomy" id="1759059"/>
    <lineage>
        <taxon>Bacteria</taxon>
        <taxon>Pseudomonadati</taxon>
        <taxon>Pseudomonadota</taxon>
        <taxon>Alphaproteobacteria</taxon>
        <taxon>Hyphomonadales</taxon>
        <taxon>Hyphomonadaceae</taxon>
        <taxon>Candidatus Viadribacter</taxon>
    </lineage>
</organism>
<dbReference type="Pfam" id="PF09864">
    <property type="entry name" value="MliC"/>
    <property type="match status" value="1"/>
</dbReference>
<evidence type="ECO:0000256" key="1">
    <source>
        <dbReference type="ARBA" id="ARBA00022729"/>
    </source>
</evidence>
<dbReference type="AlphaFoldDB" id="A0A1B1AKK7"/>